<dbReference type="Proteomes" id="UP000261212">
    <property type="component" value="Unassembled WGS sequence"/>
</dbReference>
<dbReference type="Gene3D" id="3.40.190.10">
    <property type="entry name" value="Periplasmic binding protein-like II"/>
    <property type="match status" value="2"/>
</dbReference>
<evidence type="ECO:0000313" key="7">
    <source>
        <dbReference type="EMBL" id="RGD74194.1"/>
    </source>
</evidence>
<evidence type="ECO:0000256" key="2">
    <source>
        <dbReference type="ARBA" id="ARBA00010333"/>
    </source>
</evidence>
<comment type="similarity">
    <text evidence="2 4">Belongs to the bacterial solute-binding protein 3 family.</text>
</comment>
<evidence type="ECO:0000259" key="6">
    <source>
        <dbReference type="SMART" id="SM00062"/>
    </source>
</evidence>
<evidence type="ECO:0000256" key="1">
    <source>
        <dbReference type="ARBA" id="ARBA00004196"/>
    </source>
</evidence>
<sequence length="281" mass="30466">MMKLKKVMAVTMAALMSLAVFAGCGNKDNANSSEVKLVKEGTLTVGLEASYPPMEYIDEKTGELAGFDIELAKAIAKDMGLEVEFVQVGFDAIFAGLDADKYDVAISAISVNKDRQETLALSDTYLANQQVVISAKDGKQIKSVKELSGKKVAVQVGTTADEACQYYQEKEGLEFDLQQLDDMTAAFLALKSGNVDCVVTDLVVGDYYVNNFPKDYVKSCDKLTNEPIAIAAKKSNTALIAEINKSLKSLIDSGKTSEISKKLFGEDLTKNIDANLKNYDE</sequence>
<reference evidence="7 8" key="1">
    <citation type="submission" date="2018-08" db="EMBL/GenBank/DDBJ databases">
        <title>A genome reference for cultivated species of the human gut microbiota.</title>
        <authorList>
            <person name="Zou Y."/>
            <person name="Xue W."/>
            <person name="Luo G."/>
        </authorList>
    </citation>
    <scope>NUCLEOTIDE SEQUENCE [LARGE SCALE GENOMIC DNA]</scope>
    <source>
        <strain evidence="7 8">AM25-6</strain>
    </source>
</reference>
<dbReference type="PROSITE" id="PS01039">
    <property type="entry name" value="SBP_BACTERIAL_3"/>
    <property type="match status" value="1"/>
</dbReference>
<feature type="domain" description="Solute-binding protein family 3/N-terminal" evidence="6">
    <location>
        <begin position="42"/>
        <end position="267"/>
    </location>
</feature>
<proteinExistence type="inferred from homology"/>
<organism evidence="7 8">
    <name type="scientific">Anaerofustis stercorihominis</name>
    <dbReference type="NCBI Taxonomy" id="214853"/>
    <lineage>
        <taxon>Bacteria</taxon>
        <taxon>Bacillati</taxon>
        <taxon>Bacillota</taxon>
        <taxon>Clostridia</taxon>
        <taxon>Eubacteriales</taxon>
        <taxon>Eubacteriaceae</taxon>
        <taxon>Anaerofustis</taxon>
    </lineage>
</organism>
<dbReference type="PANTHER" id="PTHR35936:SF19">
    <property type="entry name" value="AMINO-ACID-BINDING PROTEIN YXEM-RELATED"/>
    <property type="match status" value="1"/>
</dbReference>
<protein>
    <submittedName>
        <fullName evidence="7">Amino acid ABC transporter substrate-binding protein</fullName>
    </submittedName>
</protein>
<evidence type="ECO:0000256" key="3">
    <source>
        <dbReference type="ARBA" id="ARBA00022729"/>
    </source>
</evidence>
<dbReference type="EMBL" id="QUSM01000003">
    <property type="protein sequence ID" value="RGD74194.1"/>
    <property type="molecule type" value="Genomic_DNA"/>
</dbReference>
<evidence type="ECO:0000256" key="4">
    <source>
        <dbReference type="RuleBase" id="RU003744"/>
    </source>
</evidence>
<name>A0A3E3DY43_9FIRM</name>
<dbReference type="Pfam" id="PF00497">
    <property type="entry name" value="SBP_bac_3"/>
    <property type="match status" value="1"/>
</dbReference>
<dbReference type="InterPro" id="IPR001638">
    <property type="entry name" value="Solute-binding_3/MltF_N"/>
</dbReference>
<evidence type="ECO:0000313" key="8">
    <source>
        <dbReference type="Proteomes" id="UP000261212"/>
    </source>
</evidence>
<evidence type="ECO:0000256" key="5">
    <source>
        <dbReference type="SAM" id="SignalP"/>
    </source>
</evidence>
<feature type="signal peptide" evidence="5">
    <location>
        <begin position="1"/>
        <end position="22"/>
    </location>
</feature>
<keyword evidence="3 5" id="KW-0732">Signal</keyword>
<dbReference type="SUPFAM" id="SSF53850">
    <property type="entry name" value="Periplasmic binding protein-like II"/>
    <property type="match status" value="1"/>
</dbReference>
<dbReference type="InterPro" id="IPR018313">
    <property type="entry name" value="SBP_3_CS"/>
</dbReference>
<dbReference type="PANTHER" id="PTHR35936">
    <property type="entry name" value="MEMBRANE-BOUND LYTIC MUREIN TRANSGLYCOSYLASE F"/>
    <property type="match status" value="1"/>
</dbReference>
<comment type="subcellular location">
    <subcellularLocation>
        <location evidence="1">Cell envelope</location>
    </subcellularLocation>
</comment>
<dbReference type="AlphaFoldDB" id="A0A3E3DY43"/>
<dbReference type="SMART" id="SM00062">
    <property type="entry name" value="PBPb"/>
    <property type="match status" value="1"/>
</dbReference>
<gene>
    <name evidence="7" type="ORF">DW687_05355</name>
</gene>
<comment type="caution">
    <text evidence="7">The sequence shown here is derived from an EMBL/GenBank/DDBJ whole genome shotgun (WGS) entry which is preliminary data.</text>
</comment>
<accession>A0A3E3DY43</accession>
<dbReference type="PROSITE" id="PS51257">
    <property type="entry name" value="PROKAR_LIPOPROTEIN"/>
    <property type="match status" value="1"/>
</dbReference>
<dbReference type="GO" id="GO:0030313">
    <property type="term" value="C:cell envelope"/>
    <property type="evidence" value="ECO:0007669"/>
    <property type="project" value="UniProtKB-SubCell"/>
</dbReference>
<feature type="chain" id="PRO_5038926641" evidence="5">
    <location>
        <begin position="23"/>
        <end position="281"/>
    </location>
</feature>